<accession>A0ABW9KFX7</accession>
<dbReference type="PANTHER" id="PTHR42852">
    <property type="entry name" value="THIOL:DISULFIDE INTERCHANGE PROTEIN DSBE"/>
    <property type="match status" value="1"/>
</dbReference>
<dbReference type="PANTHER" id="PTHR42852:SF13">
    <property type="entry name" value="PROTEIN DIPZ"/>
    <property type="match status" value="1"/>
</dbReference>
<comment type="caution">
    <text evidence="7">The sequence shown here is derived from an EMBL/GenBank/DDBJ whole genome shotgun (WGS) entry which is preliminary data.</text>
</comment>
<organism evidence="7 8">
    <name type="scientific">Terriglobus aquaticus</name>
    <dbReference type="NCBI Taxonomy" id="940139"/>
    <lineage>
        <taxon>Bacteria</taxon>
        <taxon>Pseudomonadati</taxon>
        <taxon>Acidobacteriota</taxon>
        <taxon>Terriglobia</taxon>
        <taxon>Terriglobales</taxon>
        <taxon>Acidobacteriaceae</taxon>
        <taxon>Terriglobus</taxon>
    </lineage>
</organism>
<dbReference type="Pfam" id="PF00578">
    <property type="entry name" value="AhpC-TSA"/>
    <property type="match status" value="1"/>
</dbReference>
<keyword evidence="8" id="KW-1185">Reference proteome</keyword>
<feature type="transmembrane region" description="Helical" evidence="5">
    <location>
        <begin position="6"/>
        <end position="22"/>
    </location>
</feature>
<keyword evidence="2 5" id="KW-0812">Transmembrane</keyword>
<dbReference type="InterPro" id="IPR000866">
    <property type="entry name" value="AhpC/TSA"/>
</dbReference>
<evidence type="ECO:0000256" key="1">
    <source>
        <dbReference type="ARBA" id="ARBA00004141"/>
    </source>
</evidence>
<evidence type="ECO:0000313" key="7">
    <source>
        <dbReference type="EMBL" id="MFN2974432.1"/>
    </source>
</evidence>
<dbReference type="InterPro" id="IPR013766">
    <property type="entry name" value="Thioredoxin_domain"/>
</dbReference>
<proteinExistence type="predicted"/>
<dbReference type="Gene3D" id="3.40.30.10">
    <property type="entry name" value="Glutaredoxin"/>
    <property type="match status" value="1"/>
</dbReference>
<evidence type="ECO:0000256" key="2">
    <source>
        <dbReference type="ARBA" id="ARBA00022692"/>
    </source>
</evidence>
<evidence type="ECO:0000313" key="8">
    <source>
        <dbReference type="Proteomes" id="UP001634747"/>
    </source>
</evidence>
<keyword evidence="3 5" id="KW-1133">Transmembrane helix</keyword>
<evidence type="ECO:0000256" key="4">
    <source>
        <dbReference type="ARBA" id="ARBA00023136"/>
    </source>
</evidence>
<dbReference type="InterPro" id="IPR009908">
    <property type="entry name" value="Methylamine_util_MauE"/>
</dbReference>
<gene>
    <name evidence="7" type="ORF">ACK2TP_01520</name>
</gene>
<keyword evidence="4 5" id="KW-0472">Membrane</keyword>
<dbReference type="PROSITE" id="PS51352">
    <property type="entry name" value="THIOREDOXIN_2"/>
    <property type="match status" value="1"/>
</dbReference>
<sequence length="344" mass="36260">MPYLFFVLQTVLVATFLIAGAAKLRDRAGTRQTLQDFGVPDRFGTPLAIVLPIAELLVAASLAVPFTMRAGAAAACVLLCLFLVAIVRNLSRGKRPSCNCFGQVHSAPIGPRTIVRNVALMLDAAMLGVAGSSRVFSAWTDLFGRRHAPLSVAVALILAVLVVQLSLFALMLRQQGRLLLRLERVESLMMQGTQDAAEPQGHGGAPGIGSLAPTFSLPNLMGDAVSLGSLLEGSHAILLLFMNPQCGPCLALVAEAASWMVENPAGLRVVIVSEGTVEENYEKASVLDPAMVLLQQGQEVADQYHAWGTPSAVIVLSDGTIGSGVAQGANSIRELLALYPAHAY</sequence>
<feature type="transmembrane region" description="Helical" evidence="5">
    <location>
        <begin position="70"/>
        <end position="87"/>
    </location>
</feature>
<feature type="transmembrane region" description="Helical" evidence="5">
    <location>
        <begin position="148"/>
        <end position="172"/>
    </location>
</feature>
<protein>
    <submittedName>
        <fullName evidence="7">MauE/DoxX family redox-associated membrane protein</fullName>
    </submittedName>
</protein>
<evidence type="ECO:0000256" key="3">
    <source>
        <dbReference type="ARBA" id="ARBA00022989"/>
    </source>
</evidence>
<dbReference type="SUPFAM" id="SSF52833">
    <property type="entry name" value="Thioredoxin-like"/>
    <property type="match status" value="1"/>
</dbReference>
<name>A0ABW9KFX7_9BACT</name>
<dbReference type="InterPro" id="IPR036249">
    <property type="entry name" value="Thioredoxin-like_sf"/>
</dbReference>
<dbReference type="Pfam" id="PF07291">
    <property type="entry name" value="MauE"/>
    <property type="match status" value="1"/>
</dbReference>
<evidence type="ECO:0000256" key="5">
    <source>
        <dbReference type="SAM" id="Phobius"/>
    </source>
</evidence>
<feature type="transmembrane region" description="Helical" evidence="5">
    <location>
        <begin position="43"/>
        <end position="64"/>
    </location>
</feature>
<dbReference type="Proteomes" id="UP001634747">
    <property type="component" value="Unassembled WGS sequence"/>
</dbReference>
<feature type="domain" description="Thioredoxin" evidence="6">
    <location>
        <begin position="206"/>
        <end position="344"/>
    </location>
</feature>
<comment type="subcellular location">
    <subcellularLocation>
        <location evidence="1">Membrane</location>
        <topology evidence="1">Multi-pass membrane protein</topology>
    </subcellularLocation>
</comment>
<dbReference type="EMBL" id="JBJYXY010000001">
    <property type="protein sequence ID" value="MFN2974432.1"/>
    <property type="molecule type" value="Genomic_DNA"/>
</dbReference>
<dbReference type="InterPro" id="IPR050553">
    <property type="entry name" value="Thioredoxin_ResA/DsbE_sf"/>
</dbReference>
<evidence type="ECO:0000259" key="6">
    <source>
        <dbReference type="PROSITE" id="PS51352"/>
    </source>
</evidence>
<reference evidence="7 8" key="1">
    <citation type="submission" date="2024-12" db="EMBL/GenBank/DDBJ databases">
        <authorList>
            <person name="Lee Y."/>
        </authorList>
    </citation>
    <scope>NUCLEOTIDE SEQUENCE [LARGE SCALE GENOMIC DNA]</scope>
    <source>
        <strain evidence="7 8">03SUJ4</strain>
    </source>
</reference>
<dbReference type="RefSeq" id="WP_263414004.1">
    <property type="nucleotide sequence ID" value="NZ_BAABBH010000001.1"/>
</dbReference>